<keyword evidence="1" id="KW-1133">Transmembrane helix</keyword>
<dbReference type="Proteomes" id="UP000228758">
    <property type="component" value="Unassembled WGS sequence"/>
</dbReference>
<name>A0A2M9CFQ9_9MICO</name>
<protein>
    <submittedName>
        <fullName evidence="2">Uncharacterized protein</fullName>
    </submittedName>
</protein>
<reference evidence="2 3" key="1">
    <citation type="submission" date="2017-11" db="EMBL/GenBank/DDBJ databases">
        <title>Genomic Encyclopedia of Archaeal and Bacterial Type Strains, Phase II (KMG-II): From Individual Species to Whole Genera.</title>
        <authorList>
            <person name="Goeker M."/>
        </authorList>
    </citation>
    <scope>NUCLEOTIDE SEQUENCE [LARGE SCALE GENOMIC DNA]</scope>
    <source>
        <strain evidence="2 3">DSM 27393</strain>
    </source>
</reference>
<gene>
    <name evidence="2" type="ORF">CLV46_0242</name>
</gene>
<keyword evidence="1" id="KW-0812">Transmembrane</keyword>
<dbReference type="EMBL" id="PGFF01000001">
    <property type="protein sequence ID" value="PJJ70717.1"/>
    <property type="molecule type" value="Genomic_DNA"/>
</dbReference>
<comment type="caution">
    <text evidence="2">The sequence shown here is derived from an EMBL/GenBank/DDBJ whole genome shotgun (WGS) entry which is preliminary data.</text>
</comment>
<dbReference type="AlphaFoldDB" id="A0A2M9CFQ9"/>
<evidence type="ECO:0000313" key="3">
    <source>
        <dbReference type="Proteomes" id="UP000228758"/>
    </source>
</evidence>
<keyword evidence="3" id="KW-1185">Reference proteome</keyword>
<sequence>MWEYVAVMEGGRVRWGWVAAAACVLIAALFYIGTAQSGTCQHYAMEAGGGGRCETAASVAQVWVAVVAAGAFVTYAMFRALRSRR</sequence>
<feature type="transmembrane region" description="Helical" evidence="1">
    <location>
        <begin position="61"/>
        <end position="81"/>
    </location>
</feature>
<accession>A0A2M9CFQ9</accession>
<evidence type="ECO:0000256" key="1">
    <source>
        <dbReference type="SAM" id="Phobius"/>
    </source>
</evidence>
<evidence type="ECO:0000313" key="2">
    <source>
        <dbReference type="EMBL" id="PJJ70717.1"/>
    </source>
</evidence>
<proteinExistence type="predicted"/>
<keyword evidence="1" id="KW-0472">Membrane</keyword>
<organism evidence="2 3">
    <name type="scientific">Diaminobutyricimonas aerilata</name>
    <dbReference type="NCBI Taxonomy" id="1162967"/>
    <lineage>
        <taxon>Bacteria</taxon>
        <taxon>Bacillati</taxon>
        <taxon>Actinomycetota</taxon>
        <taxon>Actinomycetes</taxon>
        <taxon>Micrococcales</taxon>
        <taxon>Microbacteriaceae</taxon>
        <taxon>Diaminobutyricimonas</taxon>
    </lineage>
</organism>